<organism evidence="1 2">
    <name type="scientific">Durusdinium trenchii</name>
    <dbReference type="NCBI Taxonomy" id="1381693"/>
    <lineage>
        <taxon>Eukaryota</taxon>
        <taxon>Sar</taxon>
        <taxon>Alveolata</taxon>
        <taxon>Dinophyceae</taxon>
        <taxon>Suessiales</taxon>
        <taxon>Symbiodiniaceae</taxon>
        <taxon>Durusdinium</taxon>
    </lineage>
</organism>
<protein>
    <submittedName>
        <fullName evidence="1">Uncharacterized protein</fullName>
    </submittedName>
</protein>
<name>A0ABP0QHS3_9DINO</name>
<comment type="caution">
    <text evidence="1">The sequence shown here is derived from an EMBL/GenBank/DDBJ whole genome shotgun (WGS) entry which is preliminary data.</text>
</comment>
<accession>A0ABP0QHS3</accession>
<dbReference type="EMBL" id="CAXAMN010024417">
    <property type="protein sequence ID" value="CAK9086527.1"/>
    <property type="molecule type" value="Genomic_DNA"/>
</dbReference>
<evidence type="ECO:0000313" key="1">
    <source>
        <dbReference type="EMBL" id="CAK9086527.1"/>
    </source>
</evidence>
<dbReference type="Proteomes" id="UP001642484">
    <property type="component" value="Unassembled WGS sequence"/>
</dbReference>
<proteinExistence type="predicted"/>
<evidence type="ECO:0000313" key="2">
    <source>
        <dbReference type="Proteomes" id="UP001642484"/>
    </source>
</evidence>
<gene>
    <name evidence="1" type="ORF">CCMP2556_LOCUS41906</name>
</gene>
<reference evidence="1 2" key="1">
    <citation type="submission" date="2024-02" db="EMBL/GenBank/DDBJ databases">
        <authorList>
            <person name="Chen Y."/>
            <person name="Shah S."/>
            <person name="Dougan E. K."/>
            <person name="Thang M."/>
            <person name="Chan C."/>
        </authorList>
    </citation>
    <scope>NUCLEOTIDE SEQUENCE [LARGE SCALE GENOMIC DNA]</scope>
</reference>
<sequence length="103" mass="11653">MGTKFCWTAMDTSFHRGLQPKDAELMQKPCAELLTDFHPAARKTKKGVAKTQVANGLMDLSSAVLLCLCRKARRENTGQLKVNRKIGERYVPVKFHLQMQAMM</sequence>
<keyword evidence="2" id="KW-1185">Reference proteome</keyword>